<dbReference type="InterPro" id="IPR005151">
    <property type="entry name" value="Tail-specific_protease"/>
</dbReference>
<reference evidence="2" key="2">
    <citation type="submission" date="2023-01" db="EMBL/GenBank/DDBJ databases">
        <title>Draft genome sequence of Portibacter lacus strain NBRC 108769.</title>
        <authorList>
            <person name="Sun Q."/>
            <person name="Mori K."/>
        </authorList>
    </citation>
    <scope>NUCLEOTIDE SEQUENCE</scope>
    <source>
        <strain evidence="2">NBRC 108769</strain>
    </source>
</reference>
<dbReference type="InterPro" id="IPR029045">
    <property type="entry name" value="ClpP/crotonase-like_dom_sf"/>
</dbReference>
<dbReference type="Gene3D" id="3.90.226.10">
    <property type="entry name" value="2-enoyl-CoA Hydratase, Chain A, domain 1"/>
    <property type="match status" value="1"/>
</dbReference>
<evidence type="ECO:0000259" key="1">
    <source>
        <dbReference type="Pfam" id="PF03572"/>
    </source>
</evidence>
<dbReference type="AlphaFoldDB" id="A0AA37SS75"/>
<keyword evidence="3" id="KW-1185">Reference proteome</keyword>
<sequence>MKNRLLLTITIFVFIQSITVGQVEFNTHSPKKMEKDLKELLDMVDAHPDPFAKITEEDFNQIVDVVKQNITKELDEVDFYKNLSRIVAAISDGHSRLSMPRHWLKNLMKKHGVFPYEIFVTNKNELFIIKSYGDENLPLGVQILEINGMSVDSMINALNPYISYETIPFRNDKITESFELMLYLIFKQSSNLKFKTANSEVIIPSIPFKDWKKQKKDNREEREKKIGIGEPYEFTILEPGVGKIDIFSFSVSDIDKYNFFLNKTFKQIKKNNIHSLIIDVRGNYGGWPKIASELFHYIHNGYFKTMAKSSMKISYPYRNYFTRRNPSLRSGNVILEQKRHYVDLSSVLYGKLDSYVDEDLFFNETPIMETYEFTGDCYLLIDRKSYSASSAFASTFQCYTMGFIIGEPTGGTKIFRANAIFKELPRTSIVAAMSTTKLYTACYNLEDEPVNPNIVVVPTITDRVFDQDPQLITALLLIKKMQKAKADME</sequence>
<evidence type="ECO:0000313" key="3">
    <source>
        <dbReference type="Proteomes" id="UP001156666"/>
    </source>
</evidence>
<name>A0AA37SS75_9BACT</name>
<dbReference type="Pfam" id="PF03572">
    <property type="entry name" value="Peptidase_S41"/>
    <property type="match status" value="1"/>
</dbReference>
<dbReference type="GO" id="GO:0006508">
    <property type="term" value="P:proteolysis"/>
    <property type="evidence" value="ECO:0007669"/>
    <property type="project" value="InterPro"/>
</dbReference>
<dbReference type="GO" id="GO:0008236">
    <property type="term" value="F:serine-type peptidase activity"/>
    <property type="evidence" value="ECO:0007669"/>
    <property type="project" value="InterPro"/>
</dbReference>
<dbReference type="PANTHER" id="PTHR32060:SF22">
    <property type="entry name" value="CARBOXYL-TERMINAL-PROCESSING PEPTIDASE 3, CHLOROPLASTIC"/>
    <property type="match status" value="1"/>
</dbReference>
<dbReference type="PANTHER" id="PTHR32060">
    <property type="entry name" value="TAIL-SPECIFIC PROTEASE"/>
    <property type="match status" value="1"/>
</dbReference>
<organism evidence="2 3">
    <name type="scientific">Portibacter lacus</name>
    <dbReference type="NCBI Taxonomy" id="1099794"/>
    <lineage>
        <taxon>Bacteria</taxon>
        <taxon>Pseudomonadati</taxon>
        <taxon>Bacteroidota</taxon>
        <taxon>Saprospiria</taxon>
        <taxon>Saprospirales</taxon>
        <taxon>Haliscomenobacteraceae</taxon>
        <taxon>Portibacter</taxon>
    </lineage>
</organism>
<dbReference type="SUPFAM" id="SSF52096">
    <property type="entry name" value="ClpP/crotonase"/>
    <property type="match status" value="1"/>
</dbReference>
<comment type="caution">
    <text evidence="2">The sequence shown here is derived from an EMBL/GenBank/DDBJ whole genome shotgun (WGS) entry which is preliminary data.</text>
</comment>
<dbReference type="GO" id="GO:0004175">
    <property type="term" value="F:endopeptidase activity"/>
    <property type="evidence" value="ECO:0007669"/>
    <property type="project" value="TreeGrafter"/>
</dbReference>
<protein>
    <recommendedName>
        <fullName evidence="1">Tail specific protease domain-containing protein</fullName>
    </recommendedName>
</protein>
<dbReference type="Proteomes" id="UP001156666">
    <property type="component" value="Unassembled WGS sequence"/>
</dbReference>
<evidence type="ECO:0000313" key="2">
    <source>
        <dbReference type="EMBL" id="GLR19981.1"/>
    </source>
</evidence>
<gene>
    <name evidence="2" type="ORF">GCM10007940_45970</name>
</gene>
<feature type="domain" description="Tail specific protease" evidence="1">
    <location>
        <begin position="241"/>
        <end position="456"/>
    </location>
</feature>
<dbReference type="EMBL" id="BSOH01000037">
    <property type="protein sequence ID" value="GLR19981.1"/>
    <property type="molecule type" value="Genomic_DNA"/>
</dbReference>
<proteinExistence type="predicted"/>
<reference evidence="2" key="1">
    <citation type="journal article" date="2014" name="Int. J. Syst. Evol. Microbiol.">
        <title>Complete genome sequence of Corynebacterium casei LMG S-19264T (=DSM 44701T), isolated from a smear-ripened cheese.</title>
        <authorList>
            <consortium name="US DOE Joint Genome Institute (JGI-PGF)"/>
            <person name="Walter F."/>
            <person name="Albersmeier A."/>
            <person name="Kalinowski J."/>
            <person name="Ruckert C."/>
        </authorList>
    </citation>
    <scope>NUCLEOTIDE SEQUENCE</scope>
    <source>
        <strain evidence="2">NBRC 108769</strain>
    </source>
</reference>
<dbReference type="RefSeq" id="WP_235293505.1">
    <property type="nucleotide sequence ID" value="NZ_BSOH01000037.1"/>
</dbReference>
<accession>A0AA37SS75</accession>